<feature type="domain" description="DUF6533" evidence="2">
    <location>
        <begin position="41"/>
        <end position="86"/>
    </location>
</feature>
<protein>
    <recommendedName>
        <fullName evidence="2">DUF6533 domain-containing protein</fullName>
    </recommendedName>
</protein>
<dbReference type="OrthoDB" id="2795234at2759"/>
<keyword evidence="1" id="KW-0812">Transmembrane</keyword>
<reference evidence="3 4" key="1">
    <citation type="journal article" date="2016" name="Mol. Biol. Evol.">
        <title>Comparative Genomics of Early-Diverging Mushroom-Forming Fungi Provides Insights into the Origins of Lignocellulose Decay Capabilities.</title>
        <authorList>
            <person name="Nagy L.G."/>
            <person name="Riley R."/>
            <person name="Tritt A."/>
            <person name="Adam C."/>
            <person name="Daum C."/>
            <person name="Floudas D."/>
            <person name="Sun H."/>
            <person name="Yadav J.S."/>
            <person name="Pangilinan J."/>
            <person name="Larsson K.H."/>
            <person name="Matsuura K."/>
            <person name="Barry K."/>
            <person name="Labutti K."/>
            <person name="Kuo R."/>
            <person name="Ohm R.A."/>
            <person name="Bhattacharya S.S."/>
            <person name="Shirouzu T."/>
            <person name="Yoshinaga Y."/>
            <person name="Martin F.M."/>
            <person name="Grigoriev I.V."/>
            <person name="Hibbett D.S."/>
        </authorList>
    </citation>
    <scope>NUCLEOTIDE SEQUENCE [LARGE SCALE GENOMIC DNA]</scope>
    <source>
        <strain evidence="3 4">L-15889</strain>
    </source>
</reference>
<evidence type="ECO:0000256" key="1">
    <source>
        <dbReference type="SAM" id="Phobius"/>
    </source>
</evidence>
<organism evidence="3 4">
    <name type="scientific">Daedalea quercina L-15889</name>
    <dbReference type="NCBI Taxonomy" id="1314783"/>
    <lineage>
        <taxon>Eukaryota</taxon>
        <taxon>Fungi</taxon>
        <taxon>Dikarya</taxon>
        <taxon>Basidiomycota</taxon>
        <taxon>Agaricomycotina</taxon>
        <taxon>Agaricomycetes</taxon>
        <taxon>Polyporales</taxon>
        <taxon>Fomitopsis</taxon>
    </lineage>
</organism>
<dbReference type="EMBL" id="KV429038">
    <property type="protein sequence ID" value="KZT73120.1"/>
    <property type="molecule type" value="Genomic_DNA"/>
</dbReference>
<feature type="transmembrane region" description="Helical" evidence="1">
    <location>
        <begin position="79"/>
        <end position="98"/>
    </location>
</feature>
<keyword evidence="4" id="KW-1185">Reference proteome</keyword>
<dbReference type="AlphaFoldDB" id="A0A165T9Q3"/>
<keyword evidence="1" id="KW-1133">Transmembrane helix</keyword>
<evidence type="ECO:0000313" key="4">
    <source>
        <dbReference type="Proteomes" id="UP000076727"/>
    </source>
</evidence>
<evidence type="ECO:0000259" key="2">
    <source>
        <dbReference type="Pfam" id="PF20151"/>
    </source>
</evidence>
<feature type="transmembrane region" description="Helical" evidence="1">
    <location>
        <begin position="143"/>
        <end position="162"/>
    </location>
</feature>
<keyword evidence="1" id="KW-0472">Membrane</keyword>
<feature type="transmembrane region" description="Helical" evidence="1">
    <location>
        <begin position="110"/>
        <end position="131"/>
    </location>
</feature>
<name>A0A165T9Q3_9APHY</name>
<accession>A0A165T9Q3</accession>
<dbReference type="Pfam" id="PF20151">
    <property type="entry name" value="DUF6533"/>
    <property type="match status" value="1"/>
</dbReference>
<evidence type="ECO:0000313" key="3">
    <source>
        <dbReference type="EMBL" id="KZT73120.1"/>
    </source>
</evidence>
<sequence>MSSNMPLLILPGYTRSYVEVKLQLAKPSAIFVQIYLDLENYLFFSATAIVFHDYFLTLDREVSYIWTVKQSFVTMLFYGFRYAALLNIIPMLLIRMSLLSLQSNWSCGVVLHVQMALDTIILVSGTIFAALRVYAIFNRSRSLFCLVLVTGLLNPAISIYIFKRFLTTLDAYLKVGACMLPIIGDDASYENWVIGARAASVISDGIVLFLTVVKTFSKKAHQAQHGDNLTSTLGEILLRDSRLTEFEIWQTWTAAFTSILLSRLALDLREVSDAHNEKSEFYSRTLRSVSFRVGSSESNLSMVSPETDEDTMALASIAV</sequence>
<proteinExistence type="predicted"/>
<dbReference type="Proteomes" id="UP000076727">
    <property type="component" value="Unassembled WGS sequence"/>
</dbReference>
<gene>
    <name evidence="3" type="ORF">DAEQUDRAFT_800096</name>
</gene>
<dbReference type="InterPro" id="IPR045340">
    <property type="entry name" value="DUF6533"/>
</dbReference>